<evidence type="ECO:0000256" key="4">
    <source>
        <dbReference type="ARBA" id="ARBA00023136"/>
    </source>
</evidence>
<keyword evidence="3 6" id="KW-1133">Transmembrane helix</keyword>
<protein>
    <recommendedName>
        <fullName evidence="6">Bestrophin homolog</fullName>
    </recommendedName>
</protein>
<dbReference type="GO" id="GO:0034707">
    <property type="term" value="C:chloride channel complex"/>
    <property type="evidence" value="ECO:0007669"/>
    <property type="project" value="UniProtKB-KW"/>
</dbReference>
<gene>
    <name evidence="8" type="ORF">FBUS_07040</name>
</gene>
<comment type="function">
    <text evidence="6">Forms chloride channels.</text>
</comment>
<keyword evidence="6" id="KW-0813">Transport</keyword>
<evidence type="ECO:0000313" key="9">
    <source>
        <dbReference type="Proteomes" id="UP000728185"/>
    </source>
</evidence>
<dbReference type="AlphaFoldDB" id="A0A8E0VJ40"/>
<organism evidence="8 9">
    <name type="scientific">Fasciolopsis buskii</name>
    <dbReference type="NCBI Taxonomy" id="27845"/>
    <lineage>
        <taxon>Eukaryota</taxon>
        <taxon>Metazoa</taxon>
        <taxon>Spiralia</taxon>
        <taxon>Lophotrochozoa</taxon>
        <taxon>Platyhelminthes</taxon>
        <taxon>Trematoda</taxon>
        <taxon>Digenea</taxon>
        <taxon>Plagiorchiida</taxon>
        <taxon>Echinostomata</taxon>
        <taxon>Echinostomatoidea</taxon>
        <taxon>Fasciolidae</taxon>
        <taxon>Fasciolopsis</taxon>
    </lineage>
</organism>
<reference evidence="8" key="1">
    <citation type="submission" date="2019-05" db="EMBL/GenBank/DDBJ databases">
        <title>Annotation for the trematode Fasciolopsis buski.</title>
        <authorList>
            <person name="Choi Y.-J."/>
        </authorList>
    </citation>
    <scope>NUCLEOTIDE SEQUENCE</scope>
    <source>
        <strain evidence="8">HT</strain>
        <tissue evidence="8">Whole worm</tissue>
    </source>
</reference>
<accession>A0A8E0VJ40</accession>
<proteinExistence type="inferred from homology"/>
<evidence type="ECO:0000256" key="1">
    <source>
        <dbReference type="ARBA" id="ARBA00004370"/>
    </source>
</evidence>
<name>A0A8E0VJ40_9TREM</name>
<feature type="transmembrane region" description="Helical" evidence="6">
    <location>
        <begin position="214"/>
        <end position="239"/>
    </location>
</feature>
<keyword evidence="6" id="KW-0406">Ion transport</keyword>
<evidence type="ECO:0000256" key="3">
    <source>
        <dbReference type="ARBA" id="ARBA00022989"/>
    </source>
</evidence>
<dbReference type="GO" id="GO:0005886">
    <property type="term" value="C:plasma membrane"/>
    <property type="evidence" value="ECO:0007669"/>
    <property type="project" value="UniProtKB-SubCell"/>
</dbReference>
<dbReference type="InterPro" id="IPR000615">
    <property type="entry name" value="Bestrophin"/>
</dbReference>
<evidence type="ECO:0000256" key="5">
    <source>
        <dbReference type="ARBA" id="ARBA00034769"/>
    </source>
</evidence>
<evidence type="ECO:0000256" key="2">
    <source>
        <dbReference type="ARBA" id="ARBA00022692"/>
    </source>
</evidence>
<dbReference type="OrthoDB" id="201595at2759"/>
<comment type="subcellular location">
    <subcellularLocation>
        <location evidence="6">Cell membrane</location>
        <topology evidence="6">Multi-pass membrane protein</topology>
    </subcellularLocation>
    <subcellularLocation>
        <location evidence="1">Membrane</location>
    </subcellularLocation>
</comment>
<dbReference type="GO" id="GO:0005254">
    <property type="term" value="F:chloride channel activity"/>
    <property type="evidence" value="ECO:0007669"/>
    <property type="project" value="UniProtKB-KW"/>
</dbReference>
<sequence>MNRVALDIASCVNARDELSSRKIRITLIRYVNLAWILLLRLMSDQTAKRFSVSSLLPKSKRPHHHFYHPWSIANDEQDDKRTKHQNNSSNAQTCPSPCSLPTPEIVEGGFAHFNAFQAADDKVMVENLKAFNNDQRVKSTFGVIITEDEINTFQAIASDWYNRTKTHYTPEYWVPIQWAQRLTVKALQNEYITEPRRAHHLLYQLNKFRDQLQYLQIFSSMMVPLAYAQVVTIAVYTYFTCQLFSSQFVERRHGVLHSGIDLYVPVFDFLSYLFLMGWYKVALCVINPFGDDDEDFQIGDILDYNLETSFRSVYMDPQSFPDAFSAPLYGTEDQVLKSKAQFQRFLDTVNPDLCMELNDSECPEDRLVISFCFLFTTLRKHLIGSLFAFQLDYGGKNFNRPFQDGGWTNTTSITVC</sequence>
<evidence type="ECO:0000256" key="6">
    <source>
        <dbReference type="RuleBase" id="RU363126"/>
    </source>
</evidence>
<keyword evidence="6" id="KW-0869">Chloride channel</keyword>
<dbReference type="PANTHER" id="PTHR10736">
    <property type="entry name" value="BESTROPHIN"/>
    <property type="match status" value="1"/>
</dbReference>
<keyword evidence="6" id="KW-1003">Cell membrane</keyword>
<dbReference type="Pfam" id="PF01062">
    <property type="entry name" value="Bestrophin"/>
    <property type="match status" value="1"/>
</dbReference>
<comment type="similarity">
    <text evidence="5 6">Belongs to the anion channel-forming bestrophin (TC 1.A.46) family. Calcium-sensitive chloride channel subfamily.</text>
</comment>
<evidence type="ECO:0000313" key="8">
    <source>
        <dbReference type="EMBL" id="KAA0188635.1"/>
    </source>
</evidence>
<evidence type="ECO:0000256" key="7">
    <source>
        <dbReference type="SAM" id="MobiDB-lite"/>
    </source>
</evidence>
<keyword evidence="6" id="KW-0407">Ion channel</keyword>
<keyword evidence="9" id="KW-1185">Reference proteome</keyword>
<comment type="caution">
    <text evidence="8">The sequence shown here is derived from an EMBL/GenBank/DDBJ whole genome shotgun (WGS) entry which is preliminary data.</text>
</comment>
<keyword evidence="2 6" id="KW-0812">Transmembrane</keyword>
<keyword evidence="4 6" id="KW-0472">Membrane</keyword>
<feature type="compositionally biased region" description="Polar residues" evidence="7">
    <location>
        <begin position="85"/>
        <end position="96"/>
    </location>
</feature>
<dbReference type="InterPro" id="IPR021134">
    <property type="entry name" value="Bestrophin-like"/>
</dbReference>
<keyword evidence="6" id="KW-0868">Chloride</keyword>
<feature type="transmembrane region" description="Helical" evidence="6">
    <location>
        <begin position="260"/>
        <end position="279"/>
    </location>
</feature>
<dbReference type="EMBL" id="LUCM01008303">
    <property type="protein sequence ID" value="KAA0188635.1"/>
    <property type="molecule type" value="Genomic_DNA"/>
</dbReference>
<dbReference type="Proteomes" id="UP000728185">
    <property type="component" value="Unassembled WGS sequence"/>
</dbReference>
<feature type="region of interest" description="Disordered" evidence="7">
    <location>
        <begin position="76"/>
        <end position="98"/>
    </location>
</feature>